<organism evidence="4 5">
    <name type="scientific">Coemansia aciculifera</name>
    <dbReference type="NCBI Taxonomy" id="417176"/>
    <lineage>
        <taxon>Eukaryota</taxon>
        <taxon>Fungi</taxon>
        <taxon>Fungi incertae sedis</taxon>
        <taxon>Zoopagomycota</taxon>
        <taxon>Kickxellomycotina</taxon>
        <taxon>Kickxellomycetes</taxon>
        <taxon>Kickxellales</taxon>
        <taxon>Kickxellaceae</taxon>
        <taxon>Coemansia</taxon>
    </lineage>
</organism>
<evidence type="ECO:0000313" key="5">
    <source>
        <dbReference type="Proteomes" id="UP001140074"/>
    </source>
</evidence>
<protein>
    <recommendedName>
        <fullName evidence="3">HMG box domain-containing protein</fullName>
    </recommendedName>
</protein>
<dbReference type="GO" id="GO:0003677">
    <property type="term" value="F:DNA binding"/>
    <property type="evidence" value="ECO:0007669"/>
    <property type="project" value="UniProtKB-UniRule"/>
</dbReference>
<sequence>MNALPNMGVSHYAPKNSIITSQQQQQMQQFQQDPRHQGNMLPPIPHLLSTGSGGAGTPSFQLTSATISPAAIGKPVATVSSVVPGGECHSLAQQLVTPTSPVFGYAARNLPGQQQQPQSSPSQPQQQPPLQLLNIPIGHAYTYHPSTEHSQTTGLIFSNNPITPTQSSQHILTPLSVQTHTKPRPSRNKSKFKRFRNAFIYFVNDQRSRVDDETKRLKNREFLQLMSARWKGMSEVERSPYVKLAEDDKKRFNDDVKKFGKYESRQRRYNKSRQISRDILGQNNSYMAGAHQYPSTTAGLLYSTGFANMAAQPTQIDIAATTTAYPSFYVGPPVGPQGNAANAANWQQQGVGQGVTNDATSAMPVGMPQPPALSNAMLCPPDLLAQRTSLSSNGSSNELGELQQTSVGPRYPWMPADARTPGGQMEAGKYNPYYQQQQQSSVGTYMQVPLGAPISHSLTEPVFYGDSHAQPQISAAVQAQIRNSNALAHQQQQQTLQAQNYSVV</sequence>
<accession>A0A9W8IFR9</accession>
<evidence type="ECO:0000313" key="4">
    <source>
        <dbReference type="EMBL" id="KAJ2862132.1"/>
    </source>
</evidence>
<reference evidence="4" key="1">
    <citation type="submission" date="2022-07" db="EMBL/GenBank/DDBJ databases">
        <title>Phylogenomic reconstructions and comparative analyses of Kickxellomycotina fungi.</title>
        <authorList>
            <person name="Reynolds N.K."/>
            <person name="Stajich J.E."/>
            <person name="Barry K."/>
            <person name="Grigoriev I.V."/>
            <person name="Crous P."/>
            <person name="Smith M.E."/>
        </authorList>
    </citation>
    <scope>NUCLEOTIDE SEQUENCE</scope>
    <source>
        <strain evidence="4">RSA 476</strain>
    </source>
</reference>
<feature type="domain" description="HMG box" evidence="3">
    <location>
        <begin position="192"/>
        <end position="260"/>
    </location>
</feature>
<dbReference type="GO" id="GO:0005634">
    <property type="term" value="C:nucleus"/>
    <property type="evidence" value="ECO:0007669"/>
    <property type="project" value="UniProtKB-UniRule"/>
</dbReference>
<dbReference type="PROSITE" id="PS50118">
    <property type="entry name" value="HMG_BOX_2"/>
    <property type="match status" value="1"/>
</dbReference>
<dbReference type="AlphaFoldDB" id="A0A9W8IFR9"/>
<proteinExistence type="predicted"/>
<feature type="compositionally biased region" description="Low complexity" evidence="2">
    <location>
        <begin position="22"/>
        <end position="32"/>
    </location>
</feature>
<keyword evidence="1" id="KW-0539">Nucleus</keyword>
<feature type="DNA-binding region" description="HMG box" evidence="1">
    <location>
        <begin position="192"/>
        <end position="260"/>
    </location>
</feature>
<dbReference type="EMBL" id="JANBUY010000184">
    <property type="protein sequence ID" value="KAJ2862132.1"/>
    <property type="molecule type" value="Genomic_DNA"/>
</dbReference>
<feature type="region of interest" description="Disordered" evidence="2">
    <location>
        <begin position="389"/>
        <end position="412"/>
    </location>
</feature>
<gene>
    <name evidence="4" type="ORF">GGH94_004458</name>
</gene>
<keyword evidence="5" id="KW-1185">Reference proteome</keyword>
<dbReference type="Gene3D" id="1.10.30.10">
    <property type="entry name" value="High mobility group box domain"/>
    <property type="match status" value="1"/>
</dbReference>
<evidence type="ECO:0000256" key="2">
    <source>
        <dbReference type="SAM" id="MobiDB-lite"/>
    </source>
</evidence>
<name>A0A9W8IFR9_9FUNG</name>
<dbReference type="InterPro" id="IPR036910">
    <property type="entry name" value="HMG_box_dom_sf"/>
</dbReference>
<dbReference type="InterPro" id="IPR009071">
    <property type="entry name" value="HMG_box_dom"/>
</dbReference>
<evidence type="ECO:0000259" key="3">
    <source>
        <dbReference type="PROSITE" id="PS50118"/>
    </source>
</evidence>
<dbReference type="SUPFAM" id="SSF47095">
    <property type="entry name" value="HMG-box"/>
    <property type="match status" value="1"/>
</dbReference>
<keyword evidence="1" id="KW-0238">DNA-binding</keyword>
<evidence type="ECO:0000256" key="1">
    <source>
        <dbReference type="PROSITE-ProRule" id="PRU00267"/>
    </source>
</evidence>
<dbReference type="Pfam" id="PF00505">
    <property type="entry name" value="HMG_box"/>
    <property type="match status" value="1"/>
</dbReference>
<dbReference type="CDD" id="cd00084">
    <property type="entry name" value="HMG-box_SF"/>
    <property type="match status" value="1"/>
</dbReference>
<dbReference type="Proteomes" id="UP001140074">
    <property type="component" value="Unassembled WGS sequence"/>
</dbReference>
<feature type="compositionally biased region" description="Low complexity" evidence="2">
    <location>
        <begin position="389"/>
        <end position="402"/>
    </location>
</feature>
<dbReference type="SMART" id="SM00398">
    <property type="entry name" value="HMG"/>
    <property type="match status" value="1"/>
</dbReference>
<feature type="region of interest" description="Disordered" evidence="2">
    <location>
        <begin position="20"/>
        <end position="61"/>
    </location>
</feature>
<comment type="caution">
    <text evidence="4">The sequence shown here is derived from an EMBL/GenBank/DDBJ whole genome shotgun (WGS) entry which is preliminary data.</text>
</comment>